<keyword evidence="6" id="KW-1185">Reference proteome</keyword>
<dbReference type="GO" id="GO:0007015">
    <property type="term" value="P:actin filament organization"/>
    <property type="evidence" value="ECO:0007669"/>
    <property type="project" value="TreeGrafter"/>
</dbReference>
<evidence type="ECO:0000256" key="3">
    <source>
        <dbReference type="ARBA" id="ARBA00023212"/>
    </source>
</evidence>
<organism evidence="5 6">
    <name type="scientific">Polarella glacialis</name>
    <name type="common">Dinoflagellate</name>
    <dbReference type="NCBI Taxonomy" id="89957"/>
    <lineage>
        <taxon>Eukaryota</taxon>
        <taxon>Sar</taxon>
        <taxon>Alveolata</taxon>
        <taxon>Dinophyceae</taxon>
        <taxon>Suessiales</taxon>
        <taxon>Suessiaceae</taxon>
        <taxon>Polarella</taxon>
    </lineage>
</organism>
<dbReference type="GO" id="GO:0005523">
    <property type="term" value="F:tropomyosin binding"/>
    <property type="evidence" value="ECO:0007669"/>
    <property type="project" value="InterPro"/>
</dbReference>
<evidence type="ECO:0000256" key="2">
    <source>
        <dbReference type="ARBA" id="ARBA00022490"/>
    </source>
</evidence>
<sequence length="878" mass="95536">PARRFSQPLRPAEDRDHFLDGLVRVSMQAYLQGKATANRGEPVPQARPGGVACQQRAFEHLRRLAQCPGHTESLEAQWRRHLLPPQFSYLPAPPVQCPAARPLHPRARTLSPQPMPPRVSSGSSFAPGPPMGYLYRRDDSLPSRSRGRSLVLPPAVPSGGGQFPEASPMLGHRPVQPVQTLRSHASPMLGNRPVQPVQTLRSHASPMLGNRPVQPVHRLSSNAAPILRRAATYEPPIEVSGRVSPLLACDGLRLSGAFPVRRLSGAFPAASPPSPVLHATTTPTPRRSSHHGGSSIPAPRLGFGWAAPSPNTPSTGAPSVLRQRSDNTGLVSPGAAAPEANFRERLAGIRRLDSVSGSGSSSSSICQAPLSWERAASNQSSPTRSMKSPTLLYDPQPRRASGGSSSSTATRRELPSVANSPEAAAQVDASCAIGLSPLQRSNPPSTLRGDFGSASCSTSAGTYVAEENSIWSSAQSPELLDLRVAESEEQNLEVHHEEVPEDCRTAQPPRRPVARKGNLRPGLSRASSTQGRRDSVASDSTEAQNDLATQICAIQTIAELRGITLTFGDHPGCPTCASAGADIEYLQKQIVEKKERIVMCEEEKVPFDKAKEEASIAFLESAMKEISFRPCKEGQAKCRKARLEARHEMIDRGHTPDPQQPKRWAENARLPQLGTWMVWMVHRVFLNDPDLLVLDFACFALPAGEDEPRIVPKLLQALGRNTHLTELRLFNTALRLDEEQVQALADSISSNKVLSKLDVQANFLEMSELEVLFKALAFNASLQELNVNDQRSKLEGSWNSRLKEKAGIDMYKALAESFSQNTTLFSVDLEMVDCYTREPIVRSLVRNREVLRKERLAAKLAKMAATAARLQGRADLGG</sequence>
<dbReference type="AlphaFoldDB" id="A0A813ERU8"/>
<feature type="compositionally biased region" description="Low complexity" evidence="4">
    <location>
        <begin position="398"/>
        <end position="409"/>
    </location>
</feature>
<protein>
    <submittedName>
        <fullName evidence="5">Uncharacterized protein</fullName>
    </submittedName>
</protein>
<comment type="caution">
    <text evidence="5">The sequence shown here is derived from an EMBL/GenBank/DDBJ whole genome shotgun (WGS) entry which is preliminary data.</text>
</comment>
<dbReference type="PANTHER" id="PTHR10901:SF6">
    <property type="entry name" value="TROPOMODULIN, ISOFORM N"/>
    <property type="match status" value="1"/>
</dbReference>
<dbReference type="GO" id="GO:0051694">
    <property type="term" value="P:pointed-end actin filament capping"/>
    <property type="evidence" value="ECO:0007669"/>
    <property type="project" value="InterPro"/>
</dbReference>
<feature type="region of interest" description="Disordered" evidence="4">
    <location>
        <begin position="435"/>
        <end position="458"/>
    </location>
</feature>
<comment type="subcellular location">
    <subcellularLocation>
        <location evidence="1">Cytoplasm</location>
        <location evidence="1">Cytoskeleton</location>
    </subcellularLocation>
</comment>
<dbReference type="EMBL" id="CAJNNV010014267">
    <property type="protein sequence ID" value="CAE8602397.1"/>
    <property type="molecule type" value="Genomic_DNA"/>
</dbReference>
<feature type="non-terminal residue" evidence="5">
    <location>
        <position position="878"/>
    </location>
</feature>
<feature type="compositionally biased region" description="Basic and acidic residues" evidence="4">
    <location>
        <begin position="491"/>
        <end position="504"/>
    </location>
</feature>
<dbReference type="OrthoDB" id="2163268at2759"/>
<evidence type="ECO:0000313" key="6">
    <source>
        <dbReference type="Proteomes" id="UP000654075"/>
    </source>
</evidence>
<accession>A0A813ERU8</accession>
<gene>
    <name evidence="5" type="ORF">PGLA1383_LOCUS20638</name>
</gene>
<proteinExistence type="predicted"/>
<evidence type="ECO:0000256" key="4">
    <source>
        <dbReference type="SAM" id="MobiDB-lite"/>
    </source>
</evidence>
<keyword evidence="2" id="KW-0963">Cytoplasm</keyword>
<reference evidence="5" key="1">
    <citation type="submission" date="2021-02" db="EMBL/GenBank/DDBJ databases">
        <authorList>
            <person name="Dougan E. K."/>
            <person name="Rhodes N."/>
            <person name="Thang M."/>
            <person name="Chan C."/>
        </authorList>
    </citation>
    <scope>NUCLEOTIDE SEQUENCE</scope>
</reference>
<dbReference type="Gene3D" id="3.80.10.10">
    <property type="entry name" value="Ribonuclease Inhibitor"/>
    <property type="match status" value="1"/>
</dbReference>
<keyword evidence="3" id="KW-0206">Cytoskeleton</keyword>
<evidence type="ECO:0000256" key="1">
    <source>
        <dbReference type="ARBA" id="ARBA00004245"/>
    </source>
</evidence>
<dbReference type="SUPFAM" id="SSF52047">
    <property type="entry name" value="RNI-like"/>
    <property type="match status" value="1"/>
</dbReference>
<dbReference type="Proteomes" id="UP000654075">
    <property type="component" value="Unassembled WGS sequence"/>
</dbReference>
<dbReference type="InterPro" id="IPR004934">
    <property type="entry name" value="TMOD"/>
</dbReference>
<feature type="region of interest" description="Disordered" evidence="4">
    <location>
        <begin position="109"/>
        <end position="160"/>
    </location>
</feature>
<dbReference type="InterPro" id="IPR032675">
    <property type="entry name" value="LRR_dom_sf"/>
</dbReference>
<name>A0A813ERU8_POLGL</name>
<dbReference type="PANTHER" id="PTHR10901">
    <property type="entry name" value="TROPOMODULIN"/>
    <property type="match status" value="1"/>
</dbReference>
<feature type="region of interest" description="Disordered" evidence="4">
    <location>
        <begin position="491"/>
        <end position="542"/>
    </location>
</feature>
<feature type="compositionally biased region" description="Polar residues" evidence="4">
    <location>
        <begin position="376"/>
        <end position="388"/>
    </location>
</feature>
<feature type="region of interest" description="Disordered" evidence="4">
    <location>
        <begin position="266"/>
        <end position="337"/>
    </location>
</feature>
<dbReference type="GO" id="GO:0005856">
    <property type="term" value="C:cytoskeleton"/>
    <property type="evidence" value="ECO:0007669"/>
    <property type="project" value="UniProtKB-SubCell"/>
</dbReference>
<evidence type="ECO:0000313" key="5">
    <source>
        <dbReference type="EMBL" id="CAE8602397.1"/>
    </source>
</evidence>
<feature type="region of interest" description="Disordered" evidence="4">
    <location>
        <begin position="373"/>
        <end position="422"/>
    </location>
</feature>